<keyword evidence="4" id="KW-1185">Reference proteome</keyword>
<dbReference type="InterPro" id="IPR007560">
    <property type="entry name" value="Restrct_endonuc_IV_Mrr"/>
</dbReference>
<evidence type="ECO:0000313" key="3">
    <source>
        <dbReference type="EMBL" id="EGK04633.1"/>
    </source>
</evidence>
<evidence type="ECO:0000259" key="1">
    <source>
        <dbReference type="Pfam" id="PF04471"/>
    </source>
</evidence>
<proteinExistence type="predicted"/>
<dbReference type="InterPro" id="IPR011335">
    <property type="entry name" value="Restrct_endonuc-II-like"/>
</dbReference>
<dbReference type="Proteomes" id="UP000006420">
    <property type="component" value="Unassembled WGS sequence"/>
</dbReference>
<evidence type="ECO:0000313" key="4">
    <source>
        <dbReference type="Proteomes" id="UP000006420"/>
    </source>
</evidence>
<feature type="domain" description="Restriction system protein Mrr-like N-terminal" evidence="2">
    <location>
        <begin position="13"/>
        <end position="93"/>
    </location>
</feature>
<comment type="caution">
    <text evidence="3">The sequence shown here is derived from an EMBL/GenBank/DDBJ whole genome shotgun (WGS) entry which is preliminary data.</text>
</comment>
<reference evidence="3 4" key="1">
    <citation type="submission" date="2011-04" db="EMBL/GenBank/DDBJ databases">
        <title>The Genome Sequence of Dysgonomonas mossii DSM 22836.</title>
        <authorList>
            <consortium name="The Broad Institute Genome Sequencing Platform"/>
            <person name="Earl A."/>
            <person name="Ward D."/>
            <person name="Feldgarden M."/>
            <person name="Gevers D."/>
            <person name="Pudlo N."/>
            <person name="Martens E."/>
            <person name="Allen-Vercoe E."/>
            <person name="Young S.K."/>
            <person name="Zeng Q."/>
            <person name="Gargeya S."/>
            <person name="Fitzgerald M."/>
            <person name="Haas B."/>
            <person name="Abouelleil A."/>
            <person name="Alvarado L."/>
            <person name="Arachchi H.M."/>
            <person name="Berlin A."/>
            <person name="Brown A."/>
            <person name="Chapman S.B."/>
            <person name="Chen Z."/>
            <person name="Dunbar C."/>
            <person name="Freedman E."/>
            <person name="Gearin G."/>
            <person name="Gellesch M."/>
            <person name="Goldberg J."/>
            <person name="Griggs A."/>
            <person name="Gujja S."/>
            <person name="Heiman D."/>
            <person name="Howarth C."/>
            <person name="Larson L."/>
            <person name="Lui A."/>
            <person name="MacDonald P.J.P."/>
            <person name="Mehta T."/>
            <person name="Montmayeur A."/>
            <person name="Murphy C."/>
            <person name="Neiman D."/>
            <person name="Pearson M."/>
            <person name="Priest M."/>
            <person name="Roberts A."/>
            <person name="Saif S."/>
            <person name="Shea T."/>
            <person name="Shenoy N."/>
            <person name="Sisk P."/>
            <person name="Stolte C."/>
            <person name="Sykes S."/>
            <person name="Yandava C."/>
            <person name="Wortman J."/>
            <person name="Nusbaum C."/>
            <person name="Birren B."/>
        </authorList>
    </citation>
    <scope>NUCLEOTIDE SEQUENCE [LARGE SCALE GENOMIC DNA]</scope>
    <source>
        <strain evidence="3 4">DSM 22836</strain>
    </source>
</reference>
<dbReference type="STRING" id="742767.HMPREF9456_00960"/>
<dbReference type="RefSeq" id="WP_006842331.1">
    <property type="nucleotide sequence ID" value="NZ_AQWJ01000002.1"/>
</dbReference>
<dbReference type="PANTHER" id="PTHR30015:SF7">
    <property type="entry name" value="TYPE IV METHYL-DIRECTED RESTRICTION ENZYME ECOKMRR"/>
    <property type="match status" value="1"/>
</dbReference>
<dbReference type="Pfam" id="PF14338">
    <property type="entry name" value="Mrr_N"/>
    <property type="match status" value="1"/>
</dbReference>
<evidence type="ECO:0000259" key="2">
    <source>
        <dbReference type="Pfam" id="PF14338"/>
    </source>
</evidence>
<dbReference type="PANTHER" id="PTHR30015">
    <property type="entry name" value="MRR RESTRICTION SYSTEM PROTEIN"/>
    <property type="match status" value="1"/>
</dbReference>
<dbReference type="GO" id="GO:0009307">
    <property type="term" value="P:DNA restriction-modification system"/>
    <property type="evidence" value="ECO:0007669"/>
    <property type="project" value="InterPro"/>
</dbReference>
<gene>
    <name evidence="3" type="ORF">HMPREF9456_00960</name>
</gene>
<dbReference type="EMBL" id="ADLW01000003">
    <property type="protein sequence ID" value="EGK04633.1"/>
    <property type="molecule type" value="Genomic_DNA"/>
</dbReference>
<dbReference type="HOGENOM" id="CLU_063822_0_0_10"/>
<dbReference type="InterPro" id="IPR052906">
    <property type="entry name" value="Type_IV_Methyl-Rstrct_Enzyme"/>
</dbReference>
<dbReference type="GO" id="GO:0003677">
    <property type="term" value="F:DNA binding"/>
    <property type="evidence" value="ECO:0007669"/>
    <property type="project" value="InterPro"/>
</dbReference>
<dbReference type="eggNOG" id="COG1715">
    <property type="taxonomic scope" value="Bacteria"/>
</dbReference>
<dbReference type="Gene3D" id="3.40.1350.10">
    <property type="match status" value="1"/>
</dbReference>
<protein>
    <recommendedName>
        <fullName evidence="5">Restriction endonuclease</fullName>
    </recommendedName>
</protein>
<dbReference type="Pfam" id="PF04471">
    <property type="entry name" value="Mrr_cat"/>
    <property type="match status" value="1"/>
</dbReference>
<dbReference type="GeneID" id="78081634"/>
<evidence type="ECO:0008006" key="5">
    <source>
        <dbReference type="Google" id="ProtNLM"/>
    </source>
</evidence>
<name>F8WYA1_9BACT</name>
<dbReference type="SUPFAM" id="SSF52980">
    <property type="entry name" value="Restriction endonuclease-like"/>
    <property type="match status" value="1"/>
</dbReference>
<dbReference type="OrthoDB" id="9803736at2"/>
<sequence>MARKRKNTNLPSFDELIIPTVKALVELGGSGSIDEINNKVYEIANLSDDILQISHGEDGRSEVDYRLAWSRTYLKKFGLIENSAHGVWALSKSDIDIKNLNYTEIVRKVREQEKSISKDIQNQEVEQEVTLEVNSSERWKDKLLTVLYNITPSAFERLTQRLLRESGFVQVEVTGKSGDGGIDGKGILRMSGLLSFHVIFQCKRYKGSVSPSQIRDFRGAMQGRADKGLFITTGHFTREAIKEATRDGAPPIDLIDGELLCDKLKELKLGVDIQLIEAVEIKEEWFLKI</sequence>
<organism evidence="3 4">
    <name type="scientific">Dysgonomonas mossii DSM 22836</name>
    <dbReference type="NCBI Taxonomy" id="742767"/>
    <lineage>
        <taxon>Bacteria</taxon>
        <taxon>Pseudomonadati</taxon>
        <taxon>Bacteroidota</taxon>
        <taxon>Bacteroidia</taxon>
        <taxon>Bacteroidales</taxon>
        <taxon>Dysgonomonadaceae</taxon>
        <taxon>Dysgonomonas</taxon>
    </lineage>
</organism>
<feature type="domain" description="Restriction endonuclease type IV Mrr" evidence="1">
    <location>
        <begin position="148"/>
        <end position="262"/>
    </location>
</feature>
<dbReference type="AlphaFoldDB" id="F8WYA1"/>
<accession>F8WYA1</accession>
<dbReference type="InterPro" id="IPR011856">
    <property type="entry name" value="tRNA_endonuc-like_dom_sf"/>
</dbReference>
<dbReference type="GO" id="GO:0015666">
    <property type="term" value="F:restriction endodeoxyribonuclease activity"/>
    <property type="evidence" value="ECO:0007669"/>
    <property type="project" value="TreeGrafter"/>
</dbReference>
<dbReference type="InterPro" id="IPR025745">
    <property type="entry name" value="Mrr-like_N_dom"/>
</dbReference>